<comment type="similarity">
    <text evidence="1 4">Belongs to the glycosyl hydrolase 32 family.</text>
</comment>
<dbReference type="GO" id="GO:0005737">
    <property type="term" value="C:cytoplasm"/>
    <property type="evidence" value="ECO:0007669"/>
    <property type="project" value="TreeGrafter"/>
</dbReference>
<dbReference type="Pfam" id="PF08244">
    <property type="entry name" value="Glyco_hydro_32C"/>
    <property type="match status" value="1"/>
</dbReference>
<accession>I7EDT5</accession>
<evidence type="ECO:0000256" key="2">
    <source>
        <dbReference type="ARBA" id="ARBA00022801"/>
    </source>
</evidence>
<dbReference type="Pfam" id="PF00251">
    <property type="entry name" value="Glyco_hydro_32N"/>
    <property type="match status" value="2"/>
</dbReference>
<dbReference type="InterPro" id="IPR023296">
    <property type="entry name" value="Glyco_hydro_beta-prop_sf"/>
</dbReference>
<sequence>MKLAYSLLLPLAGVSASVINYKRDGDSKAITNTTFSLNRPSVHFTPSHGWMNDPNGLFVDKNGTWHLYYQCEWTRLTAAANGCIDCTVTPNADCRQPDCAVAGNQHWGHATSPDLYTWTNQPIALFPPNSTSGVFSGSAVIDANNTSGFFPDQDDGVVAIYTLNTPTLQVQELALSYDGGYTFTPYEGNPVLDVGSNQFRDPKVVWYEDHWVMVIAYSTEFTIGIFTSNDLKTWEHASNFTDMGLLGLQYECPNLIQVPVWENGTATGDLAWIMLISINPGAPLGGSISEYFPGTFDGYTFTPYDGAARISDFAKDNYAEQYFFGTDPSEAISIAWASNWQYTNVVPTGDEGWRSAMSLPRYNYLTKVERTGWEMGSLPYKQLDAVKGRQFSYDQDFGNNSVTIDYSNVTSGAMYFSANITLPEGGVLDATSTLNLTFSSSAGDRLRAGYIFGGSNAGVGWIDRRYTLGYGEDDPLFTDRFSVAGVALAKRIEGVIDRSIFEMFIDDGAFSGTSVFFPQEPLNNLTVQTGGMPEGSRIEIAVWELDSAWQ</sequence>
<evidence type="ECO:0000313" key="8">
    <source>
        <dbReference type="EMBL" id="AFO84001.1"/>
    </source>
</evidence>
<dbReference type="CDD" id="cd18622">
    <property type="entry name" value="GH32_Inu-like"/>
    <property type="match status" value="1"/>
</dbReference>
<feature type="domain" description="Glycosyl hydrolase family 32 C-terminal" evidence="7">
    <location>
        <begin position="409"/>
        <end position="531"/>
    </location>
</feature>
<feature type="chain" id="PRO_5003709028" evidence="5">
    <location>
        <begin position="17"/>
        <end position="550"/>
    </location>
</feature>
<evidence type="ECO:0000256" key="4">
    <source>
        <dbReference type="RuleBase" id="RU362110"/>
    </source>
</evidence>
<keyword evidence="2 4" id="KW-0378">Hydrolase</keyword>
<evidence type="ECO:0000256" key="3">
    <source>
        <dbReference type="ARBA" id="ARBA00023295"/>
    </source>
</evidence>
<dbReference type="Gene3D" id="2.115.10.20">
    <property type="entry name" value="Glycosyl hydrolase domain, family 43"/>
    <property type="match status" value="1"/>
</dbReference>
<name>I7EDT5_9TREE</name>
<dbReference type="SUPFAM" id="SSF49899">
    <property type="entry name" value="Concanavalin A-like lectins/glucanases"/>
    <property type="match status" value="1"/>
</dbReference>
<feature type="domain" description="Glycosyl hydrolase family 32 N-terminal" evidence="6">
    <location>
        <begin position="97"/>
        <end position="362"/>
    </location>
</feature>
<evidence type="ECO:0000256" key="5">
    <source>
        <dbReference type="SAM" id="SignalP"/>
    </source>
</evidence>
<dbReference type="GO" id="GO:0004575">
    <property type="term" value="F:sucrose alpha-glucosidase activity"/>
    <property type="evidence" value="ECO:0007669"/>
    <property type="project" value="TreeGrafter"/>
</dbReference>
<dbReference type="InterPro" id="IPR013148">
    <property type="entry name" value="Glyco_hydro_32_N"/>
</dbReference>
<dbReference type="SUPFAM" id="SSF75005">
    <property type="entry name" value="Arabinanase/levansucrase/invertase"/>
    <property type="match status" value="1"/>
</dbReference>
<feature type="signal peptide" evidence="5">
    <location>
        <begin position="1"/>
        <end position="16"/>
    </location>
</feature>
<evidence type="ECO:0000259" key="7">
    <source>
        <dbReference type="Pfam" id="PF08244"/>
    </source>
</evidence>
<organism evidence="8">
    <name type="scientific">Papiliotrema aurea</name>
    <dbReference type="NCBI Taxonomy" id="214992"/>
    <lineage>
        <taxon>Eukaryota</taxon>
        <taxon>Fungi</taxon>
        <taxon>Dikarya</taxon>
        <taxon>Basidiomycota</taxon>
        <taxon>Agaricomycotina</taxon>
        <taxon>Tremellomycetes</taxon>
        <taxon>Tremellales</taxon>
        <taxon>Rhynchogastremaceae</taxon>
        <taxon>Papiliotrema</taxon>
    </lineage>
</organism>
<dbReference type="GO" id="GO:0005987">
    <property type="term" value="P:sucrose catabolic process"/>
    <property type="evidence" value="ECO:0007669"/>
    <property type="project" value="TreeGrafter"/>
</dbReference>
<keyword evidence="5" id="KW-0732">Signal</keyword>
<reference evidence="8" key="2">
    <citation type="journal article" date="2013" name="Gene">
        <title>Cloning, characterization and heterelogous expression of the INU1 gene from Cryptococcus aureus HYA.</title>
        <authorList>
            <person name="Cao T.S."/>
            <person name="Wang G.Y."/>
            <person name="Chi Z."/>
            <person name="Wang Z.P."/>
            <person name="Chi Z.M."/>
        </authorList>
    </citation>
    <scope>NUCLEOTIDE SEQUENCE</scope>
    <source>
        <strain evidence="8">HYA</strain>
    </source>
</reference>
<dbReference type="SMART" id="SM00640">
    <property type="entry name" value="Glyco_32"/>
    <property type="match status" value="1"/>
</dbReference>
<dbReference type="InterPro" id="IPR013320">
    <property type="entry name" value="ConA-like_dom_sf"/>
</dbReference>
<keyword evidence="3 4" id="KW-0326">Glycosidase</keyword>
<dbReference type="PROSITE" id="PS00609">
    <property type="entry name" value="GLYCOSYL_HYDROL_F32"/>
    <property type="match status" value="1"/>
</dbReference>
<protein>
    <submittedName>
        <fullName evidence="8">Inulinase</fullName>
    </submittedName>
</protein>
<evidence type="ECO:0000259" key="6">
    <source>
        <dbReference type="Pfam" id="PF00251"/>
    </source>
</evidence>
<dbReference type="InterPro" id="IPR013189">
    <property type="entry name" value="Glyco_hydro_32_C"/>
</dbReference>
<evidence type="ECO:0000256" key="1">
    <source>
        <dbReference type="ARBA" id="ARBA00009902"/>
    </source>
</evidence>
<reference evidence="8" key="1">
    <citation type="submission" date="2012-05" db="EMBL/GenBank/DDBJ databases">
        <authorList>
            <person name="Cao T."/>
            <person name="Chi Z."/>
        </authorList>
    </citation>
    <scope>NUCLEOTIDE SEQUENCE</scope>
    <source>
        <strain evidence="8">HYA</strain>
    </source>
</reference>
<feature type="domain" description="Glycosyl hydrolase family 32 N-terminal" evidence="6">
    <location>
        <begin position="43"/>
        <end position="72"/>
    </location>
</feature>
<dbReference type="InterPro" id="IPR001362">
    <property type="entry name" value="Glyco_hydro_32"/>
</dbReference>
<dbReference type="InterPro" id="IPR018053">
    <property type="entry name" value="Glyco_hydro_32_AS"/>
</dbReference>
<dbReference type="AlphaFoldDB" id="I7EDT5"/>
<dbReference type="PANTHER" id="PTHR42800:SF2">
    <property type="entry name" value="INVERTASE-RELATED"/>
    <property type="match status" value="1"/>
</dbReference>
<dbReference type="PANTHER" id="PTHR42800">
    <property type="entry name" value="EXOINULINASE INUD (AFU_ORTHOLOGUE AFUA_5G00480)"/>
    <property type="match status" value="1"/>
</dbReference>
<proteinExistence type="inferred from homology"/>
<dbReference type="Gene3D" id="2.60.120.560">
    <property type="entry name" value="Exo-inulinase, domain 1"/>
    <property type="match status" value="1"/>
</dbReference>
<dbReference type="EMBL" id="JX073660">
    <property type="protein sequence ID" value="AFO84001.1"/>
    <property type="molecule type" value="Genomic_DNA"/>
</dbReference>